<name>A0ABP0Q7D0_9DINO</name>
<organism evidence="2 3">
    <name type="scientific">Durusdinium trenchii</name>
    <dbReference type="NCBI Taxonomy" id="1381693"/>
    <lineage>
        <taxon>Eukaryota</taxon>
        <taxon>Sar</taxon>
        <taxon>Alveolata</taxon>
        <taxon>Dinophyceae</taxon>
        <taxon>Suessiales</taxon>
        <taxon>Symbiodiniaceae</taxon>
        <taxon>Durusdinium</taxon>
    </lineage>
</organism>
<feature type="domain" description="Thioredoxin" evidence="1">
    <location>
        <begin position="23"/>
        <end position="137"/>
    </location>
</feature>
<dbReference type="Proteomes" id="UP001642464">
    <property type="component" value="Unassembled WGS sequence"/>
</dbReference>
<dbReference type="InterPro" id="IPR013766">
    <property type="entry name" value="Thioredoxin_domain"/>
</dbReference>
<sequence length="147" mass="16560">LLYTIVHRAFMACLFRAPRVLFTQAAATRRSISMAASLEDVKNLSELKAPPVLVFFTASWCEPCRAVMPHFQDISSRFEGPLLKMAQVDVTDLPDAARDYRVDAVPYFLVLRDGHVVERLAGNGPEEIEQVAEKHALAFQKLQEESR</sequence>
<dbReference type="EMBL" id="CAXAMM010039062">
    <property type="protein sequence ID" value="CAK9083425.1"/>
    <property type="molecule type" value="Genomic_DNA"/>
</dbReference>
<dbReference type="SUPFAM" id="SSF52833">
    <property type="entry name" value="Thioredoxin-like"/>
    <property type="match status" value="1"/>
</dbReference>
<proteinExistence type="predicted"/>
<dbReference type="CDD" id="cd02947">
    <property type="entry name" value="TRX_family"/>
    <property type="match status" value="1"/>
</dbReference>
<dbReference type="PANTHER" id="PTHR10438:SF468">
    <property type="entry name" value="THIOREDOXIN-1-RELATED"/>
    <property type="match status" value="1"/>
</dbReference>
<dbReference type="PROSITE" id="PS51352">
    <property type="entry name" value="THIOREDOXIN_2"/>
    <property type="match status" value="1"/>
</dbReference>
<evidence type="ECO:0000313" key="2">
    <source>
        <dbReference type="EMBL" id="CAK9083425.1"/>
    </source>
</evidence>
<dbReference type="InterPro" id="IPR050620">
    <property type="entry name" value="Thioredoxin_H-type-like"/>
</dbReference>
<evidence type="ECO:0000259" key="1">
    <source>
        <dbReference type="PROSITE" id="PS51352"/>
    </source>
</evidence>
<gene>
    <name evidence="2" type="ORF">SCF082_LOCUS39600</name>
</gene>
<accession>A0ABP0Q7D0</accession>
<protein>
    <submittedName>
        <fullName evidence="2">Thioredoxin H-type (Trx-H)</fullName>
    </submittedName>
</protein>
<dbReference type="Gene3D" id="3.40.30.10">
    <property type="entry name" value="Glutaredoxin"/>
    <property type="match status" value="1"/>
</dbReference>
<comment type="caution">
    <text evidence="2">The sequence shown here is derived from an EMBL/GenBank/DDBJ whole genome shotgun (WGS) entry which is preliminary data.</text>
</comment>
<dbReference type="InterPro" id="IPR036249">
    <property type="entry name" value="Thioredoxin-like_sf"/>
</dbReference>
<reference evidence="2 3" key="1">
    <citation type="submission" date="2024-02" db="EMBL/GenBank/DDBJ databases">
        <authorList>
            <person name="Chen Y."/>
            <person name="Shah S."/>
            <person name="Dougan E. K."/>
            <person name="Thang M."/>
            <person name="Chan C."/>
        </authorList>
    </citation>
    <scope>NUCLEOTIDE SEQUENCE [LARGE SCALE GENOMIC DNA]</scope>
</reference>
<evidence type="ECO:0000313" key="3">
    <source>
        <dbReference type="Proteomes" id="UP001642464"/>
    </source>
</evidence>
<dbReference type="Pfam" id="PF00085">
    <property type="entry name" value="Thioredoxin"/>
    <property type="match status" value="1"/>
</dbReference>
<feature type="non-terminal residue" evidence="2">
    <location>
        <position position="1"/>
    </location>
</feature>
<keyword evidence="3" id="KW-1185">Reference proteome</keyword>
<dbReference type="PANTHER" id="PTHR10438">
    <property type="entry name" value="THIOREDOXIN"/>
    <property type="match status" value="1"/>
</dbReference>
<dbReference type="InterPro" id="IPR017937">
    <property type="entry name" value="Thioredoxin_CS"/>
</dbReference>
<dbReference type="PROSITE" id="PS00194">
    <property type="entry name" value="THIOREDOXIN_1"/>
    <property type="match status" value="1"/>
</dbReference>